<dbReference type="GO" id="GO:0034599">
    <property type="term" value="P:cellular response to oxidative stress"/>
    <property type="evidence" value="ECO:0007669"/>
    <property type="project" value="InterPro"/>
</dbReference>
<dbReference type="GO" id="GO:0020037">
    <property type="term" value="F:heme binding"/>
    <property type="evidence" value="ECO:0007669"/>
    <property type="project" value="UniProtKB-UniRule"/>
</dbReference>
<dbReference type="PROSITE" id="PS50873">
    <property type="entry name" value="PEROXIDASE_4"/>
    <property type="match status" value="1"/>
</dbReference>
<name>A0A1Y2CUQ3_9FUNG</name>
<dbReference type="InterPro" id="IPR002207">
    <property type="entry name" value="Peroxidase_I"/>
</dbReference>
<gene>
    <name evidence="14" type="ORF">BCR33DRAFT_763091</name>
</gene>
<feature type="domain" description="Plant heme peroxidase family profile" evidence="13">
    <location>
        <begin position="226"/>
        <end position="309"/>
    </location>
</feature>
<dbReference type="InterPro" id="IPR008427">
    <property type="entry name" value="Extracellular_membr_CFEM_dom"/>
</dbReference>
<evidence type="ECO:0000313" key="14">
    <source>
        <dbReference type="EMBL" id="ORY50045.1"/>
    </source>
</evidence>
<keyword evidence="6" id="KW-0349">Heme</keyword>
<evidence type="ECO:0000313" key="15">
    <source>
        <dbReference type="Proteomes" id="UP000193642"/>
    </source>
</evidence>
<dbReference type="Gene3D" id="1.10.420.10">
    <property type="entry name" value="Peroxidase, domain 2"/>
    <property type="match status" value="1"/>
</dbReference>
<dbReference type="PANTHER" id="PTHR31356">
    <property type="entry name" value="THYLAKOID LUMENAL 29 KDA PROTEIN, CHLOROPLASTIC-RELATED"/>
    <property type="match status" value="1"/>
</dbReference>
<dbReference type="InterPro" id="IPR002016">
    <property type="entry name" value="Haem_peroxidase"/>
</dbReference>
<comment type="subcellular location">
    <subcellularLocation>
        <location evidence="2">Secreted</location>
    </subcellularLocation>
</comment>
<comment type="caution">
    <text evidence="14">The sequence shown here is derived from an EMBL/GenBank/DDBJ whole genome shotgun (WGS) entry which is preliminary data.</text>
</comment>
<feature type="signal peptide" evidence="12">
    <location>
        <begin position="1"/>
        <end position="18"/>
    </location>
</feature>
<evidence type="ECO:0000256" key="1">
    <source>
        <dbReference type="ARBA" id="ARBA00003917"/>
    </source>
</evidence>
<dbReference type="STRING" id="329046.A0A1Y2CUQ3"/>
<dbReference type="SUPFAM" id="SSF48113">
    <property type="entry name" value="Heme-dependent peroxidases"/>
    <property type="match status" value="1"/>
</dbReference>
<keyword evidence="7" id="KW-0479">Metal-binding</keyword>
<evidence type="ECO:0000259" key="13">
    <source>
        <dbReference type="PROSITE" id="PS50873"/>
    </source>
</evidence>
<dbReference type="GO" id="GO:0005576">
    <property type="term" value="C:extracellular region"/>
    <property type="evidence" value="ECO:0007669"/>
    <property type="project" value="UniProtKB-SubCell"/>
</dbReference>
<keyword evidence="5 12" id="KW-0575">Peroxidase</keyword>
<dbReference type="EMBL" id="MCGO01000008">
    <property type="protein sequence ID" value="ORY50045.1"/>
    <property type="molecule type" value="Genomic_DNA"/>
</dbReference>
<evidence type="ECO:0000256" key="9">
    <source>
        <dbReference type="ARBA" id="ARBA00023002"/>
    </source>
</evidence>
<keyword evidence="10" id="KW-0408">Iron</keyword>
<proteinExistence type="inferred from homology"/>
<dbReference type="GO" id="GO:0042744">
    <property type="term" value="P:hydrogen peroxide catabolic process"/>
    <property type="evidence" value="ECO:0007669"/>
    <property type="project" value="TreeGrafter"/>
</dbReference>
<dbReference type="PRINTS" id="PR00459">
    <property type="entry name" value="ASPEROXIDASE"/>
</dbReference>
<organism evidence="14 15">
    <name type="scientific">Rhizoclosmatium globosum</name>
    <dbReference type="NCBI Taxonomy" id="329046"/>
    <lineage>
        <taxon>Eukaryota</taxon>
        <taxon>Fungi</taxon>
        <taxon>Fungi incertae sedis</taxon>
        <taxon>Chytridiomycota</taxon>
        <taxon>Chytridiomycota incertae sedis</taxon>
        <taxon>Chytridiomycetes</taxon>
        <taxon>Chytridiales</taxon>
        <taxon>Chytriomycetaceae</taxon>
        <taxon>Rhizoclosmatium</taxon>
    </lineage>
</organism>
<keyword evidence="15" id="KW-1185">Reference proteome</keyword>
<evidence type="ECO:0000256" key="11">
    <source>
        <dbReference type="ARBA" id="ARBA00023157"/>
    </source>
</evidence>
<dbReference type="GO" id="GO:0000302">
    <property type="term" value="P:response to reactive oxygen species"/>
    <property type="evidence" value="ECO:0007669"/>
    <property type="project" value="TreeGrafter"/>
</dbReference>
<dbReference type="GO" id="GO:0046872">
    <property type="term" value="F:metal ion binding"/>
    <property type="evidence" value="ECO:0007669"/>
    <property type="project" value="UniProtKB-UniRule"/>
</dbReference>
<evidence type="ECO:0000256" key="7">
    <source>
        <dbReference type="ARBA" id="ARBA00022723"/>
    </source>
</evidence>
<evidence type="ECO:0000256" key="6">
    <source>
        <dbReference type="ARBA" id="ARBA00022617"/>
    </source>
</evidence>
<protein>
    <recommendedName>
        <fullName evidence="12">Peroxidase</fullName>
        <ecNumber evidence="12">1.11.1.-</ecNumber>
    </recommendedName>
</protein>
<evidence type="ECO:0000256" key="2">
    <source>
        <dbReference type="ARBA" id="ARBA00004613"/>
    </source>
</evidence>
<evidence type="ECO:0000256" key="10">
    <source>
        <dbReference type="ARBA" id="ARBA00023004"/>
    </source>
</evidence>
<dbReference type="Pfam" id="PF00141">
    <property type="entry name" value="peroxidase"/>
    <property type="match status" value="1"/>
</dbReference>
<keyword evidence="9 12" id="KW-0560">Oxidoreductase</keyword>
<dbReference type="PROSITE" id="PS00436">
    <property type="entry name" value="PEROXIDASE_2"/>
    <property type="match status" value="1"/>
</dbReference>
<evidence type="ECO:0000256" key="8">
    <source>
        <dbReference type="ARBA" id="ARBA00022729"/>
    </source>
</evidence>
<dbReference type="EC" id="1.11.1.-" evidence="12"/>
<evidence type="ECO:0000256" key="4">
    <source>
        <dbReference type="ARBA" id="ARBA00022525"/>
    </source>
</evidence>
<evidence type="ECO:0000256" key="5">
    <source>
        <dbReference type="ARBA" id="ARBA00022559"/>
    </source>
</evidence>
<dbReference type="AlphaFoldDB" id="A0A1Y2CUQ3"/>
<dbReference type="GO" id="GO:0004601">
    <property type="term" value="F:peroxidase activity"/>
    <property type="evidence" value="ECO:0007669"/>
    <property type="project" value="UniProtKB-KW"/>
</dbReference>
<reference evidence="14 15" key="1">
    <citation type="submission" date="2016-07" db="EMBL/GenBank/DDBJ databases">
        <title>Pervasive Adenine N6-methylation of Active Genes in Fungi.</title>
        <authorList>
            <consortium name="DOE Joint Genome Institute"/>
            <person name="Mondo S.J."/>
            <person name="Dannebaum R.O."/>
            <person name="Kuo R.C."/>
            <person name="Labutti K."/>
            <person name="Haridas S."/>
            <person name="Kuo A."/>
            <person name="Salamov A."/>
            <person name="Ahrendt S.R."/>
            <person name="Lipzen A."/>
            <person name="Sullivan W."/>
            <person name="Andreopoulos W.B."/>
            <person name="Clum A."/>
            <person name="Lindquist E."/>
            <person name="Daum C."/>
            <person name="Ramamoorthy G.K."/>
            <person name="Gryganskyi A."/>
            <person name="Culley D."/>
            <person name="Magnuson J.K."/>
            <person name="James T.Y."/>
            <person name="O'Malley M.A."/>
            <person name="Stajich J.E."/>
            <person name="Spatafora J.W."/>
            <person name="Visel A."/>
            <person name="Grigoriev I.V."/>
        </authorList>
    </citation>
    <scope>NUCLEOTIDE SEQUENCE [LARGE SCALE GENOMIC DNA]</scope>
    <source>
        <strain evidence="14 15">JEL800</strain>
    </source>
</reference>
<dbReference type="PRINTS" id="PR00458">
    <property type="entry name" value="PEROXIDASE"/>
</dbReference>
<evidence type="ECO:0000256" key="12">
    <source>
        <dbReference type="RuleBase" id="RU363051"/>
    </source>
</evidence>
<sequence>MAPLISLAFLASLTLVKADATIVATDVPTQFLTVYSQFPKCAKQCVSSQFQVTLGSANLKAGVLTLDDVIYFCQDPDSQKGITDCINKSCPQNDPSFSNRWDSIVFAKAPATSICAAALAQDKIDIKIAKPNATTGDWSKYYTTTMTNYDWINLREGIKTLIQVKQYGPVFLRLAWHDASTGNIFDGSGGPHATMLLQDPEDPQNKGLQRAIDALAPLYDIYADKISNADLWSYAGVLAVRVMGGPVIPWRPGRNDITDIKQARLGEANRIPSAKDSWKTQLDKFAKFGMNRTDLAALIHGGHGVGRCHREYSGYHGPWTGEENTFSTFYATLSDRSVPGVNESLPNINSWQMNSINVFVRLLEVTLDNSKLGGYVSTDPTDPFGWVPVQNTTATQTTAQSQNQANNSGLVDSKANTAHMTVFVLFALFACF</sequence>
<feature type="chain" id="PRO_5011822761" description="Peroxidase" evidence="12">
    <location>
        <begin position="19"/>
        <end position="432"/>
    </location>
</feature>
<keyword evidence="11" id="KW-1015">Disulfide bond</keyword>
<dbReference type="Pfam" id="PF05730">
    <property type="entry name" value="CFEM"/>
    <property type="match status" value="1"/>
</dbReference>
<dbReference type="Proteomes" id="UP000193642">
    <property type="component" value="Unassembled WGS sequence"/>
</dbReference>
<dbReference type="InterPro" id="IPR044831">
    <property type="entry name" value="Ccp1-like"/>
</dbReference>
<comment type="similarity">
    <text evidence="3">Belongs to the peroxidase family. Cytochrome c peroxidase subfamily.</text>
</comment>
<dbReference type="InterPro" id="IPR010255">
    <property type="entry name" value="Haem_peroxidase_sf"/>
</dbReference>
<keyword evidence="4" id="KW-0964">Secreted</keyword>
<comment type="function">
    <text evidence="1">Destroys radicals which are normally produced within the cells and which are toxic to biological systems.</text>
</comment>
<dbReference type="OrthoDB" id="2144714at2759"/>
<dbReference type="InterPro" id="IPR019794">
    <property type="entry name" value="Peroxidases_AS"/>
</dbReference>
<accession>A0A1Y2CUQ3</accession>
<evidence type="ECO:0000256" key="3">
    <source>
        <dbReference type="ARBA" id="ARBA00005997"/>
    </source>
</evidence>
<keyword evidence="8 12" id="KW-0732">Signal</keyword>
<dbReference type="Gene3D" id="1.10.520.10">
    <property type="match status" value="1"/>
</dbReference>
<dbReference type="PANTHER" id="PTHR31356:SF66">
    <property type="entry name" value="CATALASE-PEROXIDASE"/>
    <property type="match status" value="1"/>
</dbReference>